<dbReference type="VEuPathDB" id="MicrosporidiaDB:CWI39_0080p0010"/>
<dbReference type="Proteomes" id="UP000293045">
    <property type="component" value="Unassembled WGS sequence"/>
</dbReference>
<dbReference type="AlphaFoldDB" id="A0A4Q9LLZ5"/>
<dbReference type="SMART" id="SM00220">
    <property type="entry name" value="S_TKc"/>
    <property type="match status" value="1"/>
</dbReference>
<evidence type="ECO:0000313" key="3">
    <source>
        <dbReference type="Proteomes" id="UP000293045"/>
    </source>
</evidence>
<comment type="caution">
    <text evidence="2">The sequence shown here is derived from an EMBL/GenBank/DDBJ whole genome shotgun (WGS) entry which is preliminary data.</text>
</comment>
<dbReference type="EMBL" id="PIXR01000080">
    <property type="protein sequence ID" value="TBU09359.1"/>
    <property type="molecule type" value="Genomic_DNA"/>
</dbReference>
<reference evidence="2 3" key="1">
    <citation type="submission" date="2017-12" db="EMBL/GenBank/DDBJ databases">
        <authorList>
            <person name="Pombert J.-F."/>
            <person name="Haag K.L."/>
            <person name="Ebert D."/>
        </authorList>
    </citation>
    <scope>NUCLEOTIDE SEQUENCE [LARGE SCALE GENOMIC DNA]</scope>
    <source>
        <strain evidence="2">IL-BN-2</strain>
    </source>
</reference>
<dbReference type="VEuPathDB" id="MicrosporidiaDB:CWI36_0034p0010"/>
<protein>
    <recommendedName>
        <fullName evidence="1">Protein kinase domain-containing protein</fullName>
    </recommendedName>
</protein>
<gene>
    <name evidence="2" type="ORF">CWI39_0080p0010</name>
</gene>
<dbReference type="InterPro" id="IPR011009">
    <property type="entry name" value="Kinase-like_dom_sf"/>
</dbReference>
<organism evidence="2 3">
    <name type="scientific">Hamiltosporidium magnivora</name>
    <dbReference type="NCBI Taxonomy" id="148818"/>
    <lineage>
        <taxon>Eukaryota</taxon>
        <taxon>Fungi</taxon>
        <taxon>Fungi incertae sedis</taxon>
        <taxon>Microsporidia</taxon>
        <taxon>Dubosqiidae</taxon>
        <taxon>Hamiltosporidium</taxon>
    </lineage>
</organism>
<evidence type="ECO:0000313" key="2">
    <source>
        <dbReference type="EMBL" id="TBU09359.1"/>
    </source>
</evidence>
<evidence type="ECO:0000259" key="1">
    <source>
        <dbReference type="PROSITE" id="PS50011"/>
    </source>
</evidence>
<dbReference type="Gene3D" id="1.10.510.10">
    <property type="entry name" value="Transferase(Phosphotransferase) domain 1"/>
    <property type="match status" value="1"/>
</dbReference>
<dbReference type="PROSITE" id="PS50011">
    <property type="entry name" value="PROTEIN_KINASE_DOM"/>
    <property type="match status" value="1"/>
</dbReference>
<accession>A0A4Q9LLZ5</accession>
<dbReference type="GO" id="GO:0004672">
    <property type="term" value="F:protein kinase activity"/>
    <property type="evidence" value="ECO:0007669"/>
    <property type="project" value="InterPro"/>
</dbReference>
<dbReference type="GO" id="GO:0005524">
    <property type="term" value="F:ATP binding"/>
    <property type="evidence" value="ECO:0007669"/>
    <property type="project" value="InterPro"/>
</dbReference>
<dbReference type="InterPro" id="IPR000719">
    <property type="entry name" value="Prot_kinase_dom"/>
</dbReference>
<name>A0A4Q9LLZ5_9MICR</name>
<dbReference type="SUPFAM" id="SSF56112">
    <property type="entry name" value="Protein kinase-like (PK-like)"/>
    <property type="match status" value="1"/>
</dbReference>
<sequence>MILYFYWLQIIKSTKNHKENCDAIYLKANQVIEISMVASKELKKFVIFQKIADGNNSEVYECMEIMERNCYVLKFSRFVRGTASFYLQNPSEYIVKYYGFGCIYINSQKYWVDILELGIFTLENYIMTISLIRIEILIIIKQILDGLRFCHFKNNVYGNLSLHKFVLTDSYKVKFLGNDLHLLNKDSVKNYDCKKNEQERTDGLDKAPEIRNGSSYTCKTDIWYLGSLIYYIYTKTRYLGYIDSNSLDNETTDFISFFLKEDPSSRPNIDFLFLNNYFDEIFKFLDIFNKIQDFTWEINSFLIISKKDNLITVEKNEFKFFILEIIPDKLSSCDGLIRLFLYYYSKNVDFYRGLSKSYNFSRYINFFVGFDLDSLYSVTQLDFTAIKILEHIVNIILSHLYAGEIFMLKDFDLTYIKMFLNYYPA</sequence>
<proteinExistence type="predicted"/>
<feature type="domain" description="Protein kinase" evidence="1">
    <location>
        <begin position="45"/>
        <end position="278"/>
    </location>
</feature>